<dbReference type="InterPro" id="IPR024403">
    <property type="entry name" value="DHOase_cat"/>
</dbReference>
<keyword evidence="4" id="KW-1185">Reference proteome</keyword>
<evidence type="ECO:0000313" key="3">
    <source>
        <dbReference type="EMBL" id="SIO12343.1"/>
    </source>
</evidence>
<dbReference type="OrthoDB" id="9765462at2"/>
<evidence type="ECO:0000259" key="2">
    <source>
        <dbReference type="Pfam" id="PF12890"/>
    </source>
</evidence>
<dbReference type="Proteomes" id="UP000185221">
    <property type="component" value="Unassembled WGS sequence"/>
</dbReference>
<sequence>MSILFQGLKLITPSGVQEAQDFIFHEGELLPASDHTNIQPTEVIDASSLMVSQGWVDLRCMVGDPGFEYKETVESLCETLMSSGFSTAVVLPNTNPVIQSKNEVDFVLNKAKKYPLNILMQGAVTKNNEGEDLTEILDMYHQSGVTIFGEGTKTLANGDRYMKILQYLQKFNGVLFDHAYDPLLAIFGQMHEGENSTMLGMKGIPSLAEDVAIQRNLEILNYTGGKVHFQTVSTAKGVDLIRKGKSQGLNISCDVSIYQLLFTDKDLMSFDANFKVRPPFRGESDRKALIEGLKDGTIDAMVSNHRPQDFDSKFMEFDLASFGMVGLQTFLPALVQLQEELSWPLLIEKLTTGPLSIIDQENKAWTIFDPNEKWLFDRKSNKSNSFNSPWFGKELTGKVKYVIQKGGLIKVNE</sequence>
<dbReference type="GO" id="GO:0004151">
    <property type="term" value="F:dihydroorotase activity"/>
    <property type="evidence" value="ECO:0007669"/>
    <property type="project" value="InterPro"/>
</dbReference>
<dbReference type="PANTHER" id="PTHR43668">
    <property type="entry name" value="ALLANTOINASE"/>
    <property type="match status" value="1"/>
</dbReference>
<dbReference type="Gene3D" id="3.20.20.140">
    <property type="entry name" value="Metal-dependent hydrolases"/>
    <property type="match status" value="1"/>
</dbReference>
<dbReference type="InterPro" id="IPR004722">
    <property type="entry name" value="DHOase"/>
</dbReference>
<dbReference type="GO" id="GO:0046872">
    <property type="term" value="F:metal ion binding"/>
    <property type="evidence" value="ECO:0007669"/>
    <property type="project" value="InterPro"/>
</dbReference>
<reference evidence="4" key="1">
    <citation type="submission" date="2016-11" db="EMBL/GenBank/DDBJ databases">
        <authorList>
            <person name="Varghese N."/>
            <person name="Submissions S."/>
        </authorList>
    </citation>
    <scope>NUCLEOTIDE SEQUENCE [LARGE SCALE GENOMIC DNA]</scope>
    <source>
        <strain evidence="4">DSM 15292</strain>
    </source>
</reference>
<proteinExistence type="predicted"/>
<dbReference type="GO" id="GO:0006221">
    <property type="term" value="P:pyrimidine nucleotide biosynthetic process"/>
    <property type="evidence" value="ECO:0007669"/>
    <property type="project" value="UniProtKB-KW"/>
</dbReference>
<evidence type="ECO:0000256" key="1">
    <source>
        <dbReference type="ARBA" id="ARBA00022975"/>
    </source>
</evidence>
<dbReference type="Gene3D" id="2.30.40.10">
    <property type="entry name" value="Urease, subunit C, domain 1"/>
    <property type="match status" value="1"/>
</dbReference>
<dbReference type="CDD" id="cd01317">
    <property type="entry name" value="DHOase_IIa"/>
    <property type="match status" value="1"/>
</dbReference>
<protein>
    <submittedName>
        <fullName evidence="3">Dihydroorotase</fullName>
    </submittedName>
</protein>
<dbReference type="InterPro" id="IPR032466">
    <property type="entry name" value="Metal_Hydrolase"/>
</dbReference>
<dbReference type="EMBL" id="FSRC01000003">
    <property type="protein sequence ID" value="SIO12343.1"/>
    <property type="molecule type" value="Genomic_DNA"/>
</dbReference>
<dbReference type="InterPro" id="IPR050138">
    <property type="entry name" value="DHOase/Allantoinase_Hydrolase"/>
</dbReference>
<dbReference type="PANTHER" id="PTHR43668:SF2">
    <property type="entry name" value="ALLANTOINASE"/>
    <property type="match status" value="1"/>
</dbReference>
<organism evidence="3 4">
    <name type="scientific">Algoriphagus halophilus</name>
    <dbReference type="NCBI Taxonomy" id="226505"/>
    <lineage>
        <taxon>Bacteria</taxon>
        <taxon>Pseudomonadati</taxon>
        <taxon>Bacteroidota</taxon>
        <taxon>Cytophagia</taxon>
        <taxon>Cytophagales</taxon>
        <taxon>Cyclobacteriaceae</taxon>
        <taxon>Algoriphagus</taxon>
    </lineage>
</organism>
<feature type="domain" description="Dihydroorotase catalytic" evidence="2">
    <location>
        <begin position="53"/>
        <end position="234"/>
    </location>
</feature>
<dbReference type="RefSeq" id="WP_074226178.1">
    <property type="nucleotide sequence ID" value="NZ_FSRC01000003.1"/>
</dbReference>
<dbReference type="AlphaFoldDB" id="A0A1N6GXQ1"/>
<dbReference type="SUPFAM" id="SSF51338">
    <property type="entry name" value="Composite domain of metallo-dependent hydrolases"/>
    <property type="match status" value="1"/>
</dbReference>
<dbReference type="InterPro" id="IPR011059">
    <property type="entry name" value="Metal-dep_hydrolase_composite"/>
</dbReference>
<dbReference type="GO" id="GO:0006145">
    <property type="term" value="P:purine nucleobase catabolic process"/>
    <property type="evidence" value="ECO:0007669"/>
    <property type="project" value="TreeGrafter"/>
</dbReference>
<dbReference type="GO" id="GO:0004038">
    <property type="term" value="F:allantoinase activity"/>
    <property type="evidence" value="ECO:0007669"/>
    <property type="project" value="TreeGrafter"/>
</dbReference>
<evidence type="ECO:0000313" key="4">
    <source>
        <dbReference type="Proteomes" id="UP000185221"/>
    </source>
</evidence>
<accession>A0A1N6GXQ1</accession>
<dbReference type="GO" id="GO:0005737">
    <property type="term" value="C:cytoplasm"/>
    <property type="evidence" value="ECO:0007669"/>
    <property type="project" value="TreeGrafter"/>
</dbReference>
<gene>
    <name evidence="3" type="ORF">SAMN05444394_3370</name>
</gene>
<keyword evidence="1" id="KW-0665">Pyrimidine biosynthesis</keyword>
<dbReference type="SUPFAM" id="SSF51556">
    <property type="entry name" value="Metallo-dependent hydrolases"/>
    <property type="match status" value="1"/>
</dbReference>
<name>A0A1N6GXQ1_9BACT</name>
<dbReference type="STRING" id="226505.SAMN05444394_3370"/>
<dbReference type="Pfam" id="PF12890">
    <property type="entry name" value="DHOase"/>
    <property type="match status" value="1"/>
</dbReference>